<dbReference type="InterPro" id="IPR008928">
    <property type="entry name" value="6-hairpin_glycosidase_sf"/>
</dbReference>
<dbReference type="Gene3D" id="1.50.10.10">
    <property type="match status" value="1"/>
</dbReference>
<dbReference type="GO" id="GO:0005975">
    <property type="term" value="P:carbohydrate metabolic process"/>
    <property type="evidence" value="ECO:0007669"/>
    <property type="project" value="InterPro"/>
</dbReference>
<dbReference type="eggNOG" id="COG1554">
    <property type="taxonomic scope" value="Bacteria"/>
</dbReference>
<evidence type="ECO:0000259" key="2">
    <source>
        <dbReference type="Pfam" id="PF22124"/>
    </source>
</evidence>
<dbReference type="InterPro" id="IPR049053">
    <property type="entry name" value="AFCA-like_C"/>
</dbReference>
<accession>A0A069D4F6</accession>
<dbReference type="GO" id="GO:0004560">
    <property type="term" value="F:alpha-L-fucosidase activity"/>
    <property type="evidence" value="ECO:0007669"/>
    <property type="project" value="TreeGrafter"/>
</dbReference>
<dbReference type="EMBL" id="BAJS01000028">
    <property type="protein sequence ID" value="GAK37773.1"/>
    <property type="molecule type" value="Genomic_DNA"/>
</dbReference>
<evidence type="ECO:0000313" key="3">
    <source>
        <dbReference type="EMBL" id="GAK37773.1"/>
    </source>
</evidence>
<dbReference type="InterPro" id="IPR012341">
    <property type="entry name" value="6hp_glycosidase-like_sf"/>
</dbReference>
<reference evidence="3 4" key="1">
    <citation type="journal article" date="2015" name="Microbes Environ.">
        <title>Distribution and evolution of nitrogen fixation genes in the phylum bacteroidetes.</title>
        <authorList>
            <person name="Inoue J."/>
            <person name="Oshima K."/>
            <person name="Suda W."/>
            <person name="Sakamoto M."/>
            <person name="Iino T."/>
            <person name="Noda S."/>
            <person name="Hongoh Y."/>
            <person name="Hattori M."/>
            <person name="Ohkuma M."/>
        </authorList>
    </citation>
    <scope>NUCLEOTIDE SEQUENCE [LARGE SCALE GENOMIC DNA]</scope>
    <source>
        <strain evidence="3 4">JCM 15093</strain>
    </source>
</reference>
<evidence type="ECO:0000313" key="4">
    <source>
        <dbReference type="Proteomes" id="UP000027601"/>
    </source>
</evidence>
<comment type="caution">
    <text evidence="3">The sequence shown here is derived from an EMBL/GenBank/DDBJ whole genome shotgun (WGS) entry which is preliminary data.</text>
</comment>
<dbReference type="PANTHER" id="PTHR31084:SF0">
    <property type="entry name" value="ALPHA-L-FUCOSIDASE 2"/>
    <property type="match status" value="1"/>
</dbReference>
<dbReference type="SUPFAM" id="SSF48208">
    <property type="entry name" value="Six-hairpin glycosidases"/>
    <property type="match status" value="1"/>
</dbReference>
<proteinExistence type="predicted"/>
<evidence type="ECO:0000259" key="1">
    <source>
        <dbReference type="Pfam" id="PF21307"/>
    </source>
</evidence>
<keyword evidence="4" id="KW-1185">Reference proteome</keyword>
<gene>
    <name evidence="3" type="ORF">JCM15093_3048</name>
</gene>
<feature type="domain" description="Glycosyl hydrolase family 95 catalytic" evidence="2">
    <location>
        <begin position="1"/>
        <end position="318"/>
    </location>
</feature>
<dbReference type="Proteomes" id="UP000027601">
    <property type="component" value="Unassembled WGS sequence"/>
</dbReference>
<name>A0A069D4F6_9BACE</name>
<protein>
    <submittedName>
        <fullName evidence="3">Putative large secreted protein</fullName>
    </submittedName>
</protein>
<dbReference type="Pfam" id="PF22124">
    <property type="entry name" value="Glyco_hydro_95_cat"/>
    <property type="match status" value="1"/>
</dbReference>
<dbReference type="Pfam" id="PF21307">
    <property type="entry name" value="Glyco_hydro_95_C"/>
    <property type="match status" value="1"/>
</dbReference>
<dbReference type="PANTHER" id="PTHR31084">
    <property type="entry name" value="ALPHA-L-FUCOSIDASE 2"/>
    <property type="match status" value="1"/>
</dbReference>
<dbReference type="AlphaFoldDB" id="A0A069D4F6"/>
<dbReference type="InterPro" id="IPR054363">
    <property type="entry name" value="GH95_cat"/>
</dbReference>
<dbReference type="STRING" id="1121097.GCA_000428125_00967"/>
<feature type="domain" description="Alpha fucosidase A-like C-terminal" evidence="1">
    <location>
        <begin position="320"/>
        <end position="401"/>
    </location>
</feature>
<sequence>MNHWPVEQGNLSELHQPLVALTRGLVQSGEATAKAFYGSHARGWVAHMMTNVWNFTAPGEHPSWGATNTGGAWLCAHLWEHYLFTQNRQYLKEIYPTLKGAAEFFLSTMVKEPVHGWLVTAPSSSPENSFYVGNDPTPVSVCMGPVMDTELIHELYSNVIEAARLLKTDKAFADSLTAALAQLPPLQISKEGYLMEWLEDYRETDVHHRHVSHLYGLHPGNQISPTKTPALAEACRATLNRRGDEGTGWSRAWKINFWARLGDGDRAYKLFRSLLVPAYTLENPKKHGSGTFPNLFCSHPPFQMDGNWGGTSGISEMLVQSHEGFINLLPALPPSWSEGSLQGFKVRGGATVSLTWNDNRVTTATLQADKAYSYQLKKPAGTQAVKVTRGKRSKSFTGEYVSLPLAAGEVVRLEFEK</sequence>
<organism evidence="3 4">
    <name type="scientific">Bacteroides graminisolvens DSM 19988 = JCM 15093</name>
    <dbReference type="NCBI Taxonomy" id="1121097"/>
    <lineage>
        <taxon>Bacteria</taxon>
        <taxon>Pseudomonadati</taxon>
        <taxon>Bacteroidota</taxon>
        <taxon>Bacteroidia</taxon>
        <taxon>Bacteroidales</taxon>
        <taxon>Bacteroidaceae</taxon>
        <taxon>Bacteroides</taxon>
    </lineage>
</organism>